<keyword evidence="2" id="KW-0479">Metal-binding</keyword>
<feature type="domain" description="C2H2-type" evidence="12">
    <location>
        <begin position="1352"/>
        <end position="1376"/>
    </location>
</feature>
<dbReference type="SUPFAM" id="SSF57667">
    <property type="entry name" value="beta-beta-alpha zinc fingers"/>
    <property type="match status" value="3"/>
</dbReference>
<dbReference type="Gene3D" id="3.30.160.60">
    <property type="entry name" value="Classic Zinc Finger"/>
    <property type="match status" value="5"/>
</dbReference>
<feature type="compositionally biased region" description="Low complexity" evidence="11">
    <location>
        <begin position="544"/>
        <end position="557"/>
    </location>
</feature>
<feature type="compositionally biased region" description="Basic and acidic residues" evidence="11">
    <location>
        <begin position="764"/>
        <end position="802"/>
    </location>
</feature>
<evidence type="ECO:0000313" key="13">
    <source>
        <dbReference type="EMBL" id="KEG01479.1"/>
    </source>
</evidence>
<feature type="region of interest" description="Disordered" evidence="11">
    <location>
        <begin position="695"/>
        <end position="873"/>
    </location>
</feature>
<dbReference type="FunFam" id="3.30.160.60:FF:000065">
    <property type="entry name" value="B-cell CLL/lymphoma 6, member B"/>
    <property type="match status" value="1"/>
</dbReference>
<feature type="domain" description="C2H2-type" evidence="12">
    <location>
        <begin position="1321"/>
        <end position="1351"/>
    </location>
</feature>
<feature type="domain" description="C2H2-type" evidence="12">
    <location>
        <begin position="1180"/>
        <end position="1207"/>
    </location>
</feature>
<feature type="compositionally biased region" description="Basic and acidic residues" evidence="11">
    <location>
        <begin position="486"/>
        <end position="498"/>
    </location>
</feature>
<keyword evidence="5" id="KW-0862">Zinc</keyword>
<feature type="compositionally biased region" description="Basic and acidic residues" evidence="11">
    <location>
        <begin position="715"/>
        <end position="756"/>
    </location>
</feature>
<proteinExistence type="predicted"/>
<evidence type="ECO:0000256" key="8">
    <source>
        <dbReference type="ARBA" id="ARBA00023242"/>
    </source>
</evidence>
<dbReference type="Proteomes" id="UP000030681">
    <property type="component" value="Unassembled WGS sequence"/>
</dbReference>
<organism evidence="13 15">
    <name type="scientific">Plasmodium vinckei vinckei</name>
    <dbReference type="NCBI Taxonomy" id="54757"/>
    <lineage>
        <taxon>Eukaryota</taxon>
        <taxon>Sar</taxon>
        <taxon>Alveolata</taxon>
        <taxon>Apicomplexa</taxon>
        <taxon>Aconoidasida</taxon>
        <taxon>Haemosporida</taxon>
        <taxon>Plasmodiidae</taxon>
        <taxon>Plasmodium</taxon>
        <taxon>Plasmodium (Vinckeia)</taxon>
    </lineage>
</organism>
<dbReference type="InterPro" id="IPR013087">
    <property type="entry name" value="Znf_C2H2_type"/>
</dbReference>
<keyword evidence="4 9" id="KW-0863">Zinc-finger</keyword>
<dbReference type="SMART" id="SM00355">
    <property type="entry name" value="ZnF_C2H2"/>
    <property type="match status" value="11"/>
</dbReference>
<dbReference type="PROSITE" id="PS00028">
    <property type="entry name" value="ZINC_FINGER_C2H2_1"/>
    <property type="match status" value="9"/>
</dbReference>
<dbReference type="GeneID" id="19961781"/>
<dbReference type="EMBL" id="LR215062">
    <property type="protein sequence ID" value="VEV55458.1"/>
    <property type="molecule type" value="Genomic_DNA"/>
</dbReference>
<feature type="compositionally biased region" description="Acidic residues" evidence="11">
    <location>
        <begin position="590"/>
        <end position="621"/>
    </location>
</feature>
<dbReference type="OrthoDB" id="372803at2759"/>
<feature type="compositionally biased region" description="Basic and acidic residues" evidence="11">
    <location>
        <begin position="558"/>
        <end position="589"/>
    </location>
</feature>
<dbReference type="PANTHER" id="PTHR47772:SF13">
    <property type="entry name" value="GASTRULA ZINC FINGER PROTEIN XLCGF49.1-LIKE-RELATED"/>
    <property type="match status" value="1"/>
</dbReference>
<evidence type="ECO:0000313" key="15">
    <source>
        <dbReference type="Proteomes" id="UP000030681"/>
    </source>
</evidence>
<keyword evidence="6" id="KW-0805">Transcription regulation</keyword>
<dbReference type="InterPro" id="IPR036236">
    <property type="entry name" value="Znf_C2H2_sf"/>
</dbReference>
<name>A0A081ICS1_PLAVN</name>
<evidence type="ECO:0000256" key="9">
    <source>
        <dbReference type="PROSITE-ProRule" id="PRU00042"/>
    </source>
</evidence>
<dbReference type="GO" id="GO:0008270">
    <property type="term" value="F:zinc ion binding"/>
    <property type="evidence" value="ECO:0007669"/>
    <property type="project" value="UniProtKB-KW"/>
</dbReference>
<evidence type="ECO:0000256" key="5">
    <source>
        <dbReference type="ARBA" id="ARBA00022833"/>
    </source>
</evidence>
<evidence type="ECO:0000256" key="7">
    <source>
        <dbReference type="ARBA" id="ARBA00023163"/>
    </source>
</evidence>
<dbReference type="GO" id="GO:0005634">
    <property type="term" value="C:nucleus"/>
    <property type="evidence" value="ECO:0007669"/>
    <property type="project" value="UniProtKB-SubCell"/>
</dbReference>
<feature type="compositionally biased region" description="Basic and acidic residues" evidence="11">
    <location>
        <begin position="622"/>
        <end position="665"/>
    </location>
</feature>
<feature type="compositionally biased region" description="Basic and acidic residues" evidence="11">
    <location>
        <begin position="520"/>
        <end position="543"/>
    </location>
</feature>
<evidence type="ECO:0000256" key="3">
    <source>
        <dbReference type="ARBA" id="ARBA00022737"/>
    </source>
</evidence>
<dbReference type="InterPro" id="IPR050636">
    <property type="entry name" value="C2H2-ZF_domain-containing"/>
</dbReference>
<keyword evidence="3" id="KW-0677">Repeat</keyword>
<evidence type="ECO:0000256" key="2">
    <source>
        <dbReference type="ARBA" id="ARBA00022723"/>
    </source>
</evidence>
<accession>A0A081ICS1</accession>
<keyword evidence="10" id="KW-0175">Coiled coil</keyword>
<evidence type="ECO:0000256" key="1">
    <source>
        <dbReference type="ARBA" id="ARBA00004123"/>
    </source>
</evidence>
<feature type="coiled-coil region" evidence="10">
    <location>
        <begin position="1064"/>
        <end position="1117"/>
    </location>
</feature>
<dbReference type="PANTHER" id="PTHR47772">
    <property type="entry name" value="ZINC FINGER PROTEIN 200"/>
    <property type="match status" value="1"/>
</dbReference>
<dbReference type="VEuPathDB" id="PlasmoDB:PVVCY_0600800"/>
<feature type="region of interest" description="Disordered" evidence="11">
    <location>
        <begin position="915"/>
        <end position="936"/>
    </location>
</feature>
<gene>
    <name evidence="14" type="ORF">PVVCY_0600800</name>
    <name evidence="13" type="ORF">YYE_03575</name>
</gene>
<reference evidence="13 15" key="1">
    <citation type="submission" date="2013-02" db="EMBL/GenBank/DDBJ databases">
        <title>The Genome Sequence of Plasmodium vinckei vinckei.</title>
        <authorList>
            <consortium name="The Broad Institute Genome Sequencing Platform"/>
            <consortium name="The Broad Institute Genome Sequencing Center for Infectious Disease"/>
            <person name="Neafsey D."/>
            <person name="Cheeseman I."/>
            <person name="Volkman S."/>
            <person name="Adams J."/>
            <person name="Walker B."/>
            <person name="Young S.K."/>
            <person name="Zeng Q."/>
            <person name="Gargeya S."/>
            <person name="Fitzgerald M."/>
            <person name="Haas B."/>
            <person name="Abouelleil A."/>
            <person name="Alvarado L."/>
            <person name="Arachchi H.M."/>
            <person name="Berlin A.M."/>
            <person name="Chapman S.B."/>
            <person name="Dewar J."/>
            <person name="Goldberg J."/>
            <person name="Griggs A."/>
            <person name="Gujja S."/>
            <person name="Hansen M."/>
            <person name="Howarth C."/>
            <person name="Imamovic A."/>
            <person name="Larimer J."/>
            <person name="McCowan C."/>
            <person name="Murphy C."/>
            <person name="Neiman D."/>
            <person name="Pearson M."/>
            <person name="Priest M."/>
            <person name="Roberts A."/>
            <person name="Saif S."/>
            <person name="Shea T."/>
            <person name="Sisk P."/>
            <person name="Sykes S."/>
            <person name="Wortman J."/>
            <person name="Nusbaum C."/>
            <person name="Birren B."/>
        </authorList>
    </citation>
    <scope>NUCLEOTIDE SEQUENCE [LARGE SCALE GENOMIC DNA]</scope>
    <source>
        <strain evidence="13">Vinckei</strain>
        <strain evidence="15">vinckei</strain>
    </source>
</reference>
<feature type="domain" description="C2H2-type" evidence="12">
    <location>
        <begin position="973"/>
        <end position="1000"/>
    </location>
</feature>
<dbReference type="Proteomes" id="UP000290582">
    <property type="component" value="Chromosome PVVCY_06"/>
</dbReference>
<keyword evidence="8" id="KW-0539">Nucleus</keyword>
<protein>
    <submittedName>
        <fullName evidence="14">Zinc finger transcription factor, putative</fullName>
    </submittedName>
</protein>
<evidence type="ECO:0000256" key="6">
    <source>
        <dbReference type="ARBA" id="ARBA00023015"/>
    </source>
</evidence>
<feature type="domain" description="C2H2-type" evidence="12">
    <location>
        <begin position="1151"/>
        <end position="1179"/>
    </location>
</feature>
<feature type="domain" description="C2H2-type" evidence="12">
    <location>
        <begin position="1291"/>
        <end position="1314"/>
    </location>
</feature>
<evidence type="ECO:0000256" key="10">
    <source>
        <dbReference type="SAM" id="Coils"/>
    </source>
</evidence>
<evidence type="ECO:0000313" key="16">
    <source>
        <dbReference type="Proteomes" id="UP000290582"/>
    </source>
</evidence>
<feature type="region of interest" description="Disordered" evidence="11">
    <location>
        <begin position="305"/>
        <end position="354"/>
    </location>
</feature>
<evidence type="ECO:0000256" key="11">
    <source>
        <dbReference type="SAM" id="MobiDB-lite"/>
    </source>
</evidence>
<feature type="domain" description="C2H2-type" evidence="12">
    <location>
        <begin position="944"/>
        <end position="972"/>
    </location>
</feature>
<reference evidence="14 16" key="2">
    <citation type="submission" date="2019-01" db="EMBL/GenBank/DDBJ databases">
        <authorList>
            <person name="Ramaprasad A."/>
        </authorList>
    </citation>
    <scope>NUCLEOTIDE SEQUENCE [LARGE SCALE GENOMIC DNA]</scope>
</reference>
<evidence type="ECO:0000259" key="12">
    <source>
        <dbReference type="PROSITE" id="PS50157"/>
    </source>
</evidence>
<evidence type="ECO:0000313" key="14">
    <source>
        <dbReference type="EMBL" id="VEV55458.1"/>
    </source>
</evidence>
<sequence length="1376" mass="161951">MAANIKKNKVLYFLNNEINNNDDDYNEINQEFFLKNNMNWNQLKSIASQSWENENNHFNSDPEIDYTIINSDFYNSNNLNSPKMIVKKKTTQLKNYLNKFNNKGKKNSLNKRRYEDLLEEYTKKKKNHNLSMMNISDDDVFLFECNEQYKNKYGFEFCENYKNTYIKPRTCSNTSLDGKINMLGNGKIINKPNIFKNHYIGDNTDTTDDSNYDLDDNHNNNFFQNIEIDNIYGSFVEDDKNSFILTKNMNKKFKNFLEKKKRKRDRNKEYSINFNYNKLYGGNKSSKEIDAMFYKNEYVLNSMHGETEVVKENQDDDISEEEEEEEDSERINIGMDDFEKNNQSSYEQTEDNNDELIKEKETDNETSENHKNEINKVSVGGDIKLSKLPITEEIDKENKINAFNLIKNNKETRSNIYNLEINNCYNNKLEKNNVFYLKNTDKELNFYTPIHIVDNAQIFKIKTDIEEEKNNGDKNILGDISDETEEKPSTDVEGDKSLDSATPSIGEPTMIHFTNSESTENEKKCAADQDGDGKEKGHTDKSGSSRSSNSSVNNSYENESKDSRDNMSGKDIKVKKGSDDNNDSDRDDGKEDSEPDEREDKDSDDEENEEENEEENDEENEDKNKANKDKNVNDSEHSEKSIDQDSVSNDHSDYEKTDNKKDLKKNEKHPKKRNLFYNNMSNKISKFFFFTSNKKSESYSDEYSERSSVVSYNENSEKSYQNEEKQNQSNDKAESYRSEGRERSVSVQSEKRRSSIESDQNDDDHEKMEESKVESNEKILDHTIESSDKTDDEKVEESKGEGSEQIMDDQMEEDQMEEDQMEEDQMEEDQMEEDQMEEDQMEEDQIEDDQIEEEQIEEDKIEVDRIEDDQIEEDQIEDSKELLGVGEIAEKDDPKVANEEEMSPVNNENVIEKNKVKKSDKKAKKTKHTKIKKESSNSSDIVSRTCNICNAVFVKSILMQRHLKSVHSDERPYECDVCFKRYKRPDHLKLHQMKHTSSRNDKKYECPTCHSVYLTVRQLDSCKLKHLKNPNDSITDNNEDSIAILARKFASSLKRSNNINDKTNNKENNMLENISQKNNNELEEKKQDENENELNNDENVENHIEGLENKNQEESENNKLDIHNNTNDGINMLEIKRETPEHSSNMPIEIRTCNVCSMVFANKKLMKRHLMSVHTDSRPYKCELCLKTYKRSDHLKKHILTHEDNKVKTKYKCAICQDEFDTPKELKEHKIRHYQCPYANCSYHYSTISNMKYHLNKHKCNLYYSCPVCDEKFYIYKEFIQHKRSCFKKKYVCLQCNKIYLHSNGYNKHIKKVHLKIFKNYKCTINNCYKEFASEFSLKEHIINFHHHVKRFFCSECNISFGYRSSYRRHNVNVHS</sequence>
<feature type="compositionally biased region" description="Basic residues" evidence="11">
    <location>
        <begin position="915"/>
        <end position="931"/>
    </location>
</feature>
<comment type="subcellular location">
    <subcellularLocation>
        <location evidence="1">Nucleus</location>
    </subcellularLocation>
</comment>
<evidence type="ECO:0000256" key="4">
    <source>
        <dbReference type="ARBA" id="ARBA00022771"/>
    </source>
</evidence>
<dbReference type="EMBL" id="KL446951">
    <property type="protein sequence ID" value="KEG01479.1"/>
    <property type="molecule type" value="Genomic_DNA"/>
</dbReference>
<dbReference type="KEGG" id="pvv:PVVCY_0600800"/>
<dbReference type="PROSITE" id="PS50157">
    <property type="entry name" value="ZINC_FINGER_C2H2_2"/>
    <property type="match status" value="8"/>
</dbReference>
<dbReference type="Pfam" id="PF00096">
    <property type="entry name" value="zf-C2H2"/>
    <property type="match status" value="2"/>
</dbReference>
<dbReference type="RefSeq" id="XP_008625446.1">
    <property type="nucleotide sequence ID" value="XM_008627224.2"/>
</dbReference>
<feature type="domain" description="C2H2-type" evidence="12">
    <location>
        <begin position="1211"/>
        <end position="1233"/>
    </location>
</feature>
<keyword evidence="7" id="KW-0804">Transcription</keyword>
<feature type="compositionally biased region" description="Acidic residues" evidence="11">
    <location>
        <begin position="314"/>
        <end position="328"/>
    </location>
</feature>
<feature type="compositionally biased region" description="Acidic residues" evidence="11">
    <location>
        <begin position="806"/>
        <end position="873"/>
    </location>
</feature>
<feature type="region of interest" description="Disordered" evidence="11">
    <location>
        <begin position="471"/>
        <end position="678"/>
    </location>
</feature>